<sequence length="66" mass="7095">MPSRGGSRACRMCAGCSVSAMFFVEQVAASVRVLQILTSAEKGRKIAPRELRGLCQTARPYPLLPA</sequence>
<evidence type="ECO:0000313" key="2">
    <source>
        <dbReference type="Proteomes" id="UP000244523"/>
    </source>
</evidence>
<proteinExistence type="predicted"/>
<dbReference type="Proteomes" id="UP000244523">
    <property type="component" value="Unassembled WGS sequence"/>
</dbReference>
<protein>
    <submittedName>
        <fullName evidence="1">Uncharacterized protein</fullName>
    </submittedName>
</protein>
<reference evidence="1 2" key="1">
    <citation type="submission" date="2018-04" db="EMBL/GenBank/DDBJ databases">
        <title>Genomic Encyclopedia of Archaeal and Bacterial Type Strains, Phase II (KMG-II): from individual species to whole genera.</title>
        <authorList>
            <person name="Goeker M."/>
        </authorList>
    </citation>
    <scope>NUCLEOTIDE SEQUENCE [LARGE SCALE GENOMIC DNA]</scope>
    <source>
        <strain evidence="1 2">DSM 29955</strain>
    </source>
</reference>
<name>A0A2T6KMT2_9RHOB</name>
<keyword evidence="2" id="KW-1185">Reference proteome</keyword>
<organism evidence="1 2">
    <name type="scientific">Yoonia sediminilitoris</name>
    <dbReference type="NCBI Taxonomy" id="1286148"/>
    <lineage>
        <taxon>Bacteria</taxon>
        <taxon>Pseudomonadati</taxon>
        <taxon>Pseudomonadota</taxon>
        <taxon>Alphaproteobacteria</taxon>
        <taxon>Rhodobacterales</taxon>
        <taxon>Paracoccaceae</taxon>
        <taxon>Yoonia</taxon>
    </lineage>
</organism>
<gene>
    <name evidence="1" type="ORF">C8N45_102542</name>
</gene>
<accession>A0A2T6KMT2</accession>
<comment type="caution">
    <text evidence="1">The sequence shown here is derived from an EMBL/GenBank/DDBJ whole genome shotgun (WGS) entry which is preliminary data.</text>
</comment>
<evidence type="ECO:0000313" key="1">
    <source>
        <dbReference type="EMBL" id="PUB17530.1"/>
    </source>
</evidence>
<dbReference type="AlphaFoldDB" id="A0A2T6KMT2"/>
<dbReference type="EMBL" id="QBUD01000002">
    <property type="protein sequence ID" value="PUB17530.1"/>
    <property type="molecule type" value="Genomic_DNA"/>
</dbReference>